<protein>
    <submittedName>
        <fullName evidence="1">Uncharacterized protein</fullName>
    </submittedName>
</protein>
<evidence type="ECO:0000313" key="1">
    <source>
        <dbReference type="EMBL" id="GLI34751.1"/>
    </source>
</evidence>
<name>A0A9W6D6P7_9BACT</name>
<organism evidence="1 2">
    <name type="scientific">Desulforhabdus amnigena</name>
    <dbReference type="NCBI Taxonomy" id="40218"/>
    <lineage>
        <taxon>Bacteria</taxon>
        <taxon>Pseudomonadati</taxon>
        <taxon>Thermodesulfobacteriota</taxon>
        <taxon>Syntrophobacteria</taxon>
        <taxon>Syntrophobacterales</taxon>
        <taxon>Syntrophobacteraceae</taxon>
        <taxon>Desulforhabdus</taxon>
    </lineage>
</organism>
<keyword evidence="2" id="KW-1185">Reference proteome</keyword>
<comment type="caution">
    <text evidence="1">The sequence shown here is derived from an EMBL/GenBank/DDBJ whole genome shotgun (WGS) entry which is preliminary data.</text>
</comment>
<gene>
    <name evidence="1" type="ORF">DAMNIGENAA_21840</name>
</gene>
<dbReference type="EMBL" id="BSDR01000001">
    <property type="protein sequence ID" value="GLI34751.1"/>
    <property type="molecule type" value="Genomic_DNA"/>
</dbReference>
<dbReference type="Proteomes" id="UP001144372">
    <property type="component" value="Unassembled WGS sequence"/>
</dbReference>
<proteinExistence type="predicted"/>
<dbReference type="AlphaFoldDB" id="A0A9W6D6P7"/>
<sequence length="61" mass="6241">MEEARAVGMDREGVVGGPAVWVELGMLESGGAACAPCVDKDCRMKEEPPVWSGGVPGVGLP</sequence>
<reference evidence="1" key="1">
    <citation type="submission" date="2022-12" db="EMBL/GenBank/DDBJ databases">
        <title>Reference genome sequencing for broad-spectrum identification of bacterial and archaeal isolates by mass spectrometry.</title>
        <authorList>
            <person name="Sekiguchi Y."/>
            <person name="Tourlousse D.M."/>
        </authorList>
    </citation>
    <scope>NUCLEOTIDE SEQUENCE</scope>
    <source>
        <strain evidence="1">ASRB1</strain>
    </source>
</reference>
<accession>A0A9W6D6P7</accession>
<evidence type="ECO:0000313" key="2">
    <source>
        <dbReference type="Proteomes" id="UP001144372"/>
    </source>
</evidence>